<sequence>SSTRVSEKAQMRNQFRKAVHTCSKQDNSVDESFEELLFKHKQIQLELECIRKEETMALEPKVPPSSDRTPPHPAGVPDNKPDQVAGPGLEEPLQEEVTEKKGFQAFNIRPLRQRLP</sequence>
<protein>
    <submittedName>
        <fullName evidence="2">(spotted green pufferfish) hypothetical protein</fullName>
    </submittedName>
</protein>
<proteinExistence type="predicted"/>
<reference evidence="2" key="1">
    <citation type="journal article" date="2004" name="Nature">
        <title>Genome duplication in the teleost fish Tetraodon nigroviridis reveals the early vertebrate proto-karyotype.</title>
        <authorList>
            <person name="Jaillon O."/>
            <person name="Aury J.-M."/>
            <person name="Brunet F."/>
            <person name="Petit J.-L."/>
            <person name="Stange-Thomann N."/>
            <person name="Mauceli E."/>
            <person name="Bouneau L."/>
            <person name="Fischer C."/>
            <person name="Ozouf-Costaz C."/>
            <person name="Bernot A."/>
            <person name="Nicaud S."/>
            <person name="Jaffe D."/>
            <person name="Fisher S."/>
            <person name="Lutfalla G."/>
            <person name="Dossat C."/>
            <person name="Segurens B."/>
            <person name="Dasilva C."/>
            <person name="Salanoubat M."/>
            <person name="Levy M."/>
            <person name="Boudet N."/>
            <person name="Castellano S."/>
            <person name="Anthouard V."/>
            <person name="Jubin C."/>
            <person name="Castelli V."/>
            <person name="Katinka M."/>
            <person name="Vacherie B."/>
            <person name="Biemont C."/>
            <person name="Skalli Z."/>
            <person name="Cattolico L."/>
            <person name="Poulain J."/>
            <person name="De Berardinis V."/>
            <person name="Cruaud C."/>
            <person name="Duprat S."/>
            <person name="Brottier P."/>
            <person name="Coutanceau J.-P."/>
            <person name="Gouzy J."/>
            <person name="Parra G."/>
            <person name="Lardier G."/>
            <person name="Chapple C."/>
            <person name="McKernan K.J."/>
            <person name="McEwan P."/>
            <person name="Bosak S."/>
            <person name="Kellis M."/>
            <person name="Volff J.-N."/>
            <person name="Guigo R."/>
            <person name="Zody M.C."/>
            <person name="Mesirov J."/>
            <person name="Lindblad-Toh K."/>
            <person name="Birren B."/>
            <person name="Nusbaum C."/>
            <person name="Kahn D."/>
            <person name="Robinson-Rechavi M."/>
            <person name="Laudet V."/>
            <person name="Schachter V."/>
            <person name="Quetier F."/>
            <person name="Saurin W."/>
            <person name="Scarpelli C."/>
            <person name="Wincker P."/>
            <person name="Lander E.S."/>
            <person name="Weissenbach J."/>
            <person name="Roest Crollius H."/>
        </authorList>
    </citation>
    <scope>NUCLEOTIDE SEQUENCE [LARGE SCALE GENOMIC DNA]</scope>
</reference>
<feature type="region of interest" description="Disordered" evidence="1">
    <location>
        <begin position="56"/>
        <end position="116"/>
    </location>
</feature>
<dbReference type="EMBL" id="CAAE01006178">
    <property type="protein sequence ID" value="CAF89018.1"/>
    <property type="molecule type" value="Genomic_DNA"/>
</dbReference>
<evidence type="ECO:0000256" key="1">
    <source>
        <dbReference type="SAM" id="MobiDB-lite"/>
    </source>
</evidence>
<accession>Q4TDL4</accession>
<dbReference type="OrthoDB" id="1922977at2759"/>
<evidence type="ECO:0000313" key="2">
    <source>
        <dbReference type="EMBL" id="CAF89018.1"/>
    </source>
</evidence>
<feature type="non-terminal residue" evidence="2">
    <location>
        <position position="116"/>
    </location>
</feature>
<gene>
    <name evidence="2" type="ORF">GSTENG00002734001</name>
</gene>
<dbReference type="AlphaFoldDB" id="Q4TDL4"/>
<reference evidence="2" key="2">
    <citation type="submission" date="2004-02" db="EMBL/GenBank/DDBJ databases">
        <authorList>
            <consortium name="Genoscope"/>
            <consortium name="Whitehead Institute Centre for Genome Research"/>
        </authorList>
    </citation>
    <scope>NUCLEOTIDE SEQUENCE</scope>
</reference>
<organism evidence="2">
    <name type="scientific">Tetraodon nigroviridis</name>
    <name type="common">Spotted green pufferfish</name>
    <name type="synonym">Chelonodon nigroviridis</name>
    <dbReference type="NCBI Taxonomy" id="99883"/>
    <lineage>
        <taxon>Eukaryota</taxon>
        <taxon>Metazoa</taxon>
        <taxon>Chordata</taxon>
        <taxon>Craniata</taxon>
        <taxon>Vertebrata</taxon>
        <taxon>Euteleostomi</taxon>
        <taxon>Actinopterygii</taxon>
        <taxon>Neopterygii</taxon>
        <taxon>Teleostei</taxon>
        <taxon>Neoteleostei</taxon>
        <taxon>Acanthomorphata</taxon>
        <taxon>Eupercaria</taxon>
        <taxon>Tetraodontiformes</taxon>
        <taxon>Tetradontoidea</taxon>
        <taxon>Tetraodontidae</taxon>
        <taxon>Tetraodon</taxon>
    </lineage>
</organism>
<comment type="caution">
    <text evidence="2">The sequence shown here is derived from an EMBL/GenBank/DDBJ whole genome shotgun (WGS) entry which is preliminary data.</text>
</comment>
<dbReference type="KEGG" id="tng:GSTEN00002734G001"/>
<name>Q4TDL4_TETNG</name>
<feature type="non-terminal residue" evidence="2">
    <location>
        <position position="1"/>
    </location>
</feature>